<evidence type="ECO:0000256" key="2">
    <source>
        <dbReference type="ARBA" id="ARBA00004358"/>
    </source>
</evidence>
<feature type="transmembrane region" description="Helical" evidence="19">
    <location>
        <begin position="253"/>
        <end position="275"/>
    </location>
</feature>
<comment type="subcellular location">
    <subcellularLocation>
        <location evidence="2">Cytoplasmic vesicle membrane</location>
        <topology evidence="2">Single-pass type I membrane protein</topology>
    </subcellularLocation>
    <subcellularLocation>
        <location evidence="4">Golgi apparatus membrane</location>
        <topology evidence="4">Single-pass type I membrane protein</topology>
    </subcellularLocation>
    <subcellularLocation>
        <location evidence="1">Mitochondrion membrane</location>
        <topology evidence="1">Single-pass membrane protein</topology>
    </subcellularLocation>
    <subcellularLocation>
        <location evidence="3">Preautophagosomal structure membrane</location>
        <topology evidence="3">Single-pass type I membrane protein</topology>
    </subcellularLocation>
</comment>
<evidence type="ECO:0000256" key="11">
    <source>
        <dbReference type="ARBA" id="ARBA00022989"/>
    </source>
</evidence>
<evidence type="ECO:0000256" key="19">
    <source>
        <dbReference type="SAM" id="Phobius"/>
    </source>
</evidence>
<dbReference type="OrthoDB" id="29460at2759"/>
<keyword evidence="14" id="KW-0496">Mitochondrion</keyword>
<keyword evidence="15 19" id="KW-0472">Membrane</keyword>
<evidence type="ECO:0000256" key="6">
    <source>
        <dbReference type="ARBA" id="ARBA00013776"/>
    </source>
</evidence>
<evidence type="ECO:0000256" key="7">
    <source>
        <dbReference type="ARBA" id="ARBA00022448"/>
    </source>
</evidence>
<accession>A0A5N5WG71</accession>
<evidence type="ECO:0000256" key="20">
    <source>
        <dbReference type="SAM" id="SignalP"/>
    </source>
</evidence>
<organism evidence="22 23">
    <name type="scientific">Aspergillus leporis</name>
    <dbReference type="NCBI Taxonomy" id="41062"/>
    <lineage>
        <taxon>Eukaryota</taxon>
        <taxon>Fungi</taxon>
        <taxon>Dikarya</taxon>
        <taxon>Ascomycota</taxon>
        <taxon>Pezizomycotina</taxon>
        <taxon>Eurotiomycetes</taxon>
        <taxon>Eurotiomycetidae</taxon>
        <taxon>Eurotiales</taxon>
        <taxon>Aspergillaceae</taxon>
        <taxon>Aspergillus</taxon>
        <taxon>Aspergillus subgen. Circumdati</taxon>
    </lineage>
</organism>
<evidence type="ECO:0000256" key="10">
    <source>
        <dbReference type="ARBA" id="ARBA00022927"/>
    </source>
</evidence>
<keyword evidence="17" id="KW-0968">Cytoplasmic vesicle</keyword>
<evidence type="ECO:0000256" key="14">
    <source>
        <dbReference type="ARBA" id="ARBA00023128"/>
    </source>
</evidence>
<keyword evidence="8 19" id="KW-0812">Transmembrane</keyword>
<dbReference type="GO" id="GO:0034045">
    <property type="term" value="C:phagophore assembly site membrane"/>
    <property type="evidence" value="ECO:0007669"/>
    <property type="project" value="UniProtKB-SubCell"/>
</dbReference>
<feature type="region of interest" description="Disordered" evidence="18">
    <location>
        <begin position="171"/>
        <end position="212"/>
    </location>
</feature>
<evidence type="ECO:0000256" key="9">
    <source>
        <dbReference type="ARBA" id="ARBA00022729"/>
    </source>
</evidence>
<dbReference type="SUPFAM" id="SSF50911">
    <property type="entry name" value="Mannose 6-phosphate receptor domain"/>
    <property type="match status" value="1"/>
</dbReference>
<keyword evidence="7" id="KW-0813">Transport</keyword>
<evidence type="ECO:0000256" key="3">
    <source>
        <dbReference type="ARBA" id="ARBA00004472"/>
    </source>
</evidence>
<sequence>MRILASLSSVLLSAVLPTLSAASGFDCAHINADGFKYDLSPLGGVHSLYHVEETETHVVNTTYVLDICNILKGASIRGHLKCGTSKNICGFQYKYPVDGSEETSRAFPIVGLEHLGHGSKDPEITRRKKLDPAEEGLLVKLSGGNYVDDEGKKKDAGAVLEFQCDPERSGLEGLKTAKEDKDKDEKEKDWRRREEGGDDKEQPPSDRSQSLEFKSFGQADDDSYVLKLNWRTKYACDHYQEGNKGDSSSRWGFFTWFIIILFLCIATYLIFGSWLNYNRYGARGWDLLPHGDTIRDVPYLFQDWLRRVVNTLQGSGSRGGYSAV</sequence>
<evidence type="ECO:0000256" key="13">
    <source>
        <dbReference type="ARBA" id="ARBA00023034"/>
    </source>
</evidence>
<reference evidence="22 23" key="1">
    <citation type="submission" date="2019-04" db="EMBL/GenBank/DDBJ databases">
        <title>Friends and foes A comparative genomics study of 23 Aspergillus species from section Flavi.</title>
        <authorList>
            <consortium name="DOE Joint Genome Institute"/>
            <person name="Kjaerbolling I."/>
            <person name="Vesth T."/>
            <person name="Frisvad J.C."/>
            <person name="Nybo J.L."/>
            <person name="Theobald S."/>
            <person name="Kildgaard S."/>
            <person name="Isbrandt T."/>
            <person name="Kuo A."/>
            <person name="Sato A."/>
            <person name="Lyhne E.K."/>
            <person name="Kogle M.E."/>
            <person name="Wiebenga A."/>
            <person name="Kun R.S."/>
            <person name="Lubbers R.J."/>
            <person name="Makela M.R."/>
            <person name="Barry K."/>
            <person name="Chovatia M."/>
            <person name="Clum A."/>
            <person name="Daum C."/>
            <person name="Haridas S."/>
            <person name="He G."/>
            <person name="LaButti K."/>
            <person name="Lipzen A."/>
            <person name="Mondo S."/>
            <person name="Riley R."/>
            <person name="Salamov A."/>
            <person name="Simmons B.A."/>
            <person name="Magnuson J.K."/>
            <person name="Henrissat B."/>
            <person name="Mortensen U.H."/>
            <person name="Larsen T.O."/>
            <person name="Devries R.P."/>
            <person name="Grigoriev I.V."/>
            <person name="Machida M."/>
            <person name="Baker S.E."/>
            <person name="Andersen M.R."/>
        </authorList>
    </citation>
    <scope>NUCLEOTIDE SEQUENCE [LARGE SCALE GENOMIC DNA]</scope>
    <source>
        <strain evidence="22 23">CBS 151.66</strain>
    </source>
</reference>
<dbReference type="InterPro" id="IPR044865">
    <property type="entry name" value="MRH_dom"/>
</dbReference>
<dbReference type="EMBL" id="ML732515">
    <property type="protein sequence ID" value="KAB8067281.1"/>
    <property type="molecule type" value="Genomic_DNA"/>
</dbReference>
<dbReference type="GO" id="GO:0006914">
    <property type="term" value="P:autophagy"/>
    <property type="evidence" value="ECO:0007669"/>
    <property type="project" value="UniProtKB-KW"/>
</dbReference>
<evidence type="ECO:0000256" key="5">
    <source>
        <dbReference type="ARBA" id="ARBA00005363"/>
    </source>
</evidence>
<dbReference type="Gene3D" id="2.70.130.10">
    <property type="entry name" value="Mannose-6-phosphate receptor binding domain"/>
    <property type="match status" value="1"/>
</dbReference>
<dbReference type="InterPro" id="IPR018939">
    <property type="entry name" value="Autophagy-rel_prot_27"/>
</dbReference>
<name>A0A5N5WG71_9EURO</name>
<dbReference type="Proteomes" id="UP000326565">
    <property type="component" value="Unassembled WGS sequence"/>
</dbReference>
<dbReference type="PANTHER" id="PTHR15071:SF13">
    <property type="entry name" value="AUTOPHAGY-RELATED PROTEIN 27"/>
    <property type="match status" value="1"/>
</dbReference>
<dbReference type="GO" id="GO:0030659">
    <property type="term" value="C:cytoplasmic vesicle membrane"/>
    <property type="evidence" value="ECO:0007669"/>
    <property type="project" value="UniProtKB-SubCell"/>
</dbReference>
<evidence type="ECO:0000256" key="1">
    <source>
        <dbReference type="ARBA" id="ARBA00004304"/>
    </source>
</evidence>
<dbReference type="FunFam" id="2.70.130.10:FF:000035">
    <property type="entry name" value="Autophagy protein Atg27, putative"/>
    <property type="match status" value="1"/>
</dbReference>
<keyword evidence="12" id="KW-0072">Autophagy</keyword>
<gene>
    <name evidence="22" type="ORF">BDV29DRAFT_94895</name>
</gene>
<dbReference type="GO" id="GO:0000139">
    <property type="term" value="C:Golgi membrane"/>
    <property type="evidence" value="ECO:0007669"/>
    <property type="project" value="UniProtKB-SubCell"/>
</dbReference>
<evidence type="ECO:0000256" key="18">
    <source>
        <dbReference type="SAM" id="MobiDB-lite"/>
    </source>
</evidence>
<keyword evidence="11 19" id="KW-1133">Transmembrane helix</keyword>
<dbReference type="GO" id="GO:0031966">
    <property type="term" value="C:mitochondrial membrane"/>
    <property type="evidence" value="ECO:0007669"/>
    <property type="project" value="UniProtKB-SubCell"/>
</dbReference>
<dbReference type="AlphaFoldDB" id="A0A5N5WG71"/>
<dbReference type="GO" id="GO:0015031">
    <property type="term" value="P:protein transport"/>
    <property type="evidence" value="ECO:0007669"/>
    <property type="project" value="UniProtKB-KW"/>
</dbReference>
<evidence type="ECO:0000256" key="8">
    <source>
        <dbReference type="ARBA" id="ARBA00022692"/>
    </source>
</evidence>
<proteinExistence type="inferred from homology"/>
<dbReference type="Pfam" id="PF09451">
    <property type="entry name" value="ATG27"/>
    <property type="match status" value="1"/>
</dbReference>
<protein>
    <recommendedName>
        <fullName evidence="6">Autophagy-related protein 27</fullName>
    </recommendedName>
</protein>
<keyword evidence="23" id="KW-1185">Reference proteome</keyword>
<comment type="similarity">
    <text evidence="5">Belongs to the ATG27 family.</text>
</comment>
<keyword evidence="13" id="KW-0333">Golgi apparatus</keyword>
<feature type="chain" id="PRO_5025002622" description="Autophagy-related protein 27" evidence="20">
    <location>
        <begin position="23"/>
        <end position="324"/>
    </location>
</feature>
<evidence type="ECO:0000313" key="23">
    <source>
        <dbReference type="Proteomes" id="UP000326565"/>
    </source>
</evidence>
<evidence type="ECO:0000256" key="16">
    <source>
        <dbReference type="ARBA" id="ARBA00023157"/>
    </source>
</evidence>
<dbReference type="PROSITE" id="PS51914">
    <property type="entry name" value="MRH"/>
    <property type="match status" value="1"/>
</dbReference>
<dbReference type="InterPro" id="IPR009011">
    <property type="entry name" value="Man6P_isomerase_rcpt-bd_dom_sf"/>
</dbReference>
<evidence type="ECO:0000256" key="17">
    <source>
        <dbReference type="ARBA" id="ARBA00023329"/>
    </source>
</evidence>
<dbReference type="PANTHER" id="PTHR15071">
    <property type="entry name" value="MANNOSE-6-PHOSPHATE RECEPTOR FAMILY MEMBER"/>
    <property type="match status" value="1"/>
</dbReference>
<evidence type="ECO:0000313" key="22">
    <source>
        <dbReference type="EMBL" id="KAB8067281.1"/>
    </source>
</evidence>
<feature type="signal peptide" evidence="20">
    <location>
        <begin position="1"/>
        <end position="22"/>
    </location>
</feature>
<feature type="compositionally biased region" description="Basic and acidic residues" evidence="18">
    <location>
        <begin position="171"/>
        <end position="204"/>
    </location>
</feature>
<evidence type="ECO:0000256" key="15">
    <source>
        <dbReference type="ARBA" id="ARBA00023136"/>
    </source>
</evidence>
<evidence type="ECO:0000256" key="4">
    <source>
        <dbReference type="ARBA" id="ARBA00004614"/>
    </source>
</evidence>
<feature type="domain" description="MRH" evidence="21">
    <location>
        <begin position="25"/>
        <end position="238"/>
    </location>
</feature>
<keyword evidence="9 20" id="KW-0732">Signal</keyword>
<keyword evidence="10" id="KW-0653">Protein transport</keyword>
<evidence type="ECO:0000259" key="21">
    <source>
        <dbReference type="PROSITE" id="PS51914"/>
    </source>
</evidence>
<evidence type="ECO:0000256" key="12">
    <source>
        <dbReference type="ARBA" id="ARBA00023006"/>
    </source>
</evidence>
<keyword evidence="16" id="KW-1015">Disulfide bond</keyword>